<proteinExistence type="predicted"/>
<comment type="caution">
    <text evidence="2">The sequence shown here is derived from an EMBL/GenBank/DDBJ whole genome shotgun (WGS) entry which is preliminary data.</text>
</comment>
<sequence>MCIGYGMQAQDNYPTPTYNKNRLFYIQHSKNHNTYVYDAKITNNHIDKNDPIDVYRIVYEGNTGTRKSLTAIQRRLAYGIISDCVNNNLYEMHLAASKDLELYLCLNNEKQPKVYTTINHRKMFIDKLFIELKSGGLHIKADYILFYGTDYNTGEQVTEKLILDN</sequence>
<dbReference type="InterPro" id="IPR032269">
    <property type="entry name" value="DUF4833"/>
</dbReference>
<dbReference type="Pfam" id="PF16117">
    <property type="entry name" value="DUF4833"/>
    <property type="match status" value="1"/>
</dbReference>
<feature type="domain" description="DUF4833" evidence="1">
    <location>
        <begin position="24"/>
        <end position="160"/>
    </location>
</feature>
<gene>
    <name evidence="2" type="ORF">Y10_10570</name>
</gene>
<protein>
    <submittedName>
        <fullName evidence="2">DUF4833 domain-containing protein</fullName>
    </submittedName>
</protein>
<evidence type="ECO:0000259" key="1">
    <source>
        <dbReference type="Pfam" id="PF16117"/>
    </source>
</evidence>
<dbReference type="Proteomes" id="UP001143543">
    <property type="component" value="Unassembled WGS sequence"/>
</dbReference>
<dbReference type="EMBL" id="BRVO01000001">
    <property type="protein sequence ID" value="GLB48689.1"/>
    <property type="molecule type" value="Genomic_DNA"/>
</dbReference>
<name>A0ABQ5MH10_9FLAO</name>
<keyword evidence="3" id="KW-1185">Reference proteome</keyword>
<evidence type="ECO:0000313" key="3">
    <source>
        <dbReference type="Proteomes" id="UP001143543"/>
    </source>
</evidence>
<reference evidence="2" key="1">
    <citation type="submission" date="2022-07" db="EMBL/GenBank/DDBJ databases">
        <title>Taxonomy of Novel Oxalotrophic and Methylotrophic Bacteria.</title>
        <authorList>
            <person name="Sahin N."/>
            <person name="Tani A."/>
        </authorList>
    </citation>
    <scope>NUCLEOTIDE SEQUENCE</scope>
    <source>
        <strain evidence="2">Y10</strain>
    </source>
</reference>
<evidence type="ECO:0000313" key="2">
    <source>
        <dbReference type="EMBL" id="GLB48689.1"/>
    </source>
</evidence>
<organism evidence="2 3">
    <name type="scientific">Neptunitalea lumnitzerae</name>
    <dbReference type="NCBI Taxonomy" id="2965509"/>
    <lineage>
        <taxon>Bacteria</taxon>
        <taxon>Pseudomonadati</taxon>
        <taxon>Bacteroidota</taxon>
        <taxon>Flavobacteriia</taxon>
        <taxon>Flavobacteriales</taxon>
        <taxon>Flavobacteriaceae</taxon>
        <taxon>Neptunitalea</taxon>
    </lineage>
</organism>
<accession>A0ABQ5MH10</accession>